<dbReference type="InterPro" id="IPR019034">
    <property type="entry name" value="UPF0390"/>
</dbReference>
<reference evidence="5" key="3">
    <citation type="submission" date="2015-09" db="EMBL/GenBank/DDBJ databases">
        <authorList>
            <person name="Fill T.P."/>
            <person name="Baretta J.F."/>
            <person name="de Almeida L.G."/>
            <person name="Rocha M."/>
            <person name="de Souza D.H."/>
            <person name="Malavazi I."/>
            <person name="Cerdeira L.T."/>
            <person name="Hong H."/>
            <person name="Samborskyy M."/>
            <person name="de Vasconcelos A.T."/>
            <person name="Leadlay P."/>
            <person name="Rodrigues-Filho E."/>
        </authorList>
    </citation>
    <scope>NUCLEOTIDE SEQUENCE [LARGE SCALE GENOMIC DNA]</scope>
    <source>
        <strain evidence="5">LaBioMMi 136</strain>
    </source>
</reference>
<organism evidence="2 4">
    <name type="scientific">Penicillium brasilianum</name>
    <dbReference type="NCBI Taxonomy" id="104259"/>
    <lineage>
        <taxon>Eukaryota</taxon>
        <taxon>Fungi</taxon>
        <taxon>Dikarya</taxon>
        <taxon>Ascomycota</taxon>
        <taxon>Pezizomycotina</taxon>
        <taxon>Eurotiomycetes</taxon>
        <taxon>Eurotiomycetidae</taxon>
        <taxon>Eurotiales</taxon>
        <taxon>Aspergillaceae</taxon>
        <taxon>Penicillium</taxon>
    </lineage>
</organism>
<reference evidence="3" key="4">
    <citation type="submission" date="2015-09" db="EMBL/GenBank/DDBJ databases">
        <authorList>
            <person name="Jackson K.R."/>
            <person name="Lunt B.L."/>
            <person name="Fisher J.N.B."/>
            <person name="Gardner A.V."/>
            <person name="Bailey M.E."/>
            <person name="Deus L.M."/>
            <person name="Earl A.S."/>
            <person name="Gibby P.D."/>
            <person name="Hartmann K.A."/>
            <person name="Liu J.E."/>
            <person name="Manci A.M."/>
            <person name="Nielsen D.A."/>
            <person name="Solomon M.B."/>
            <person name="Breakwell D.P."/>
            <person name="Burnett S.H."/>
            <person name="Grose J.H."/>
        </authorList>
    </citation>
    <scope>NUCLEOTIDE SEQUENCE [LARGE SCALE GENOMIC DNA]</scope>
    <source>
        <strain evidence="3">LaBioMMi 136</strain>
    </source>
</reference>
<accession>A0A0F7TCV3</accession>
<evidence type="ECO:0000313" key="5">
    <source>
        <dbReference type="Proteomes" id="UP000190744"/>
    </source>
</evidence>
<feature type="compositionally biased region" description="Low complexity" evidence="1">
    <location>
        <begin position="11"/>
        <end position="24"/>
    </location>
</feature>
<dbReference type="EMBL" id="CDHK01000001">
    <property type="protein sequence ID" value="CEJ54235.1"/>
    <property type="molecule type" value="Genomic_DNA"/>
</dbReference>
<dbReference type="OrthoDB" id="5239630at2759"/>
<sequence length="91" mass="9808">MAQGLLKKSKPASATAKRASVAAPKMKRGPRQIAPKKQALIRQAKMTKKLTSGLVTKTERSLATKAGHLELLAGGKKDRMDKAKKEASKKK</sequence>
<name>A0A0F7TCV3_PENBI</name>
<keyword evidence="4" id="KW-1185">Reference proteome</keyword>
<dbReference type="Proteomes" id="UP000190744">
    <property type="component" value="Unassembled WGS sequence"/>
</dbReference>
<dbReference type="AlphaFoldDB" id="A0A0F7TCV3"/>
<feature type="region of interest" description="Disordered" evidence="1">
    <location>
        <begin position="1"/>
        <end position="38"/>
    </location>
</feature>
<gene>
    <name evidence="3" type="ORF">PEBR_18610</name>
    <name evidence="2" type="ORF">PMG11_00555</name>
</gene>
<dbReference type="STRING" id="104259.A0A0F7TCV3"/>
<dbReference type="EMBL" id="LJBN01000129">
    <property type="protein sequence ID" value="OOQ87058.1"/>
    <property type="molecule type" value="Genomic_DNA"/>
</dbReference>
<evidence type="ECO:0000313" key="3">
    <source>
        <dbReference type="EMBL" id="OOQ87058.1"/>
    </source>
</evidence>
<feature type="region of interest" description="Disordered" evidence="1">
    <location>
        <begin position="66"/>
        <end position="91"/>
    </location>
</feature>
<feature type="compositionally biased region" description="Basic and acidic residues" evidence="1">
    <location>
        <begin position="75"/>
        <end position="91"/>
    </location>
</feature>
<evidence type="ECO:0000256" key="1">
    <source>
        <dbReference type="SAM" id="MobiDB-lite"/>
    </source>
</evidence>
<protein>
    <submittedName>
        <fullName evidence="2">Uncharacterized protein</fullName>
    </submittedName>
</protein>
<evidence type="ECO:0000313" key="4">
    <source>
        <dbReference type="Proteomes" id="UP000042958"/>
    </source>
</evidence>
<proteinExistence type="predicted"/>
<dbReference type="Pfam" id="PF09495">
    <property type="entry name" value="DUF2462"/>
    <property type="match status" value="1"/>
</dbReference>
<dbReference type="Proteomes" id="UP000042958">
    <property type="component" value="Unassembled WGS sequence"/>
</dbReference>
<reference evidence="2" key="1">
    <citation type="submission" date="2014-11" db="EMBL/GenBank/DDBJ databases">
        <authorList>
            <person name="Zhu J."/>
            <person name="Qi W."/>
            <person name="Song R."/>
        </authorList>
    </citation>
    <scope>NUCLEOTIDE SEQUENCE [LARGE SCALE GENOMIC DNA]</scope>
</reference>
<reference evidence="4" key="2">
    <citation type="journal article" date="2015" name="Genome Announc.">
        <title>Draft genome sequence of the fungus Penicillium brasilianum MG11.</title>
        <authorList>
            <person name="Horn F."/>
            <person name="Linde J."/>
            <person name="Mattern D.J."/>
            <person name="Walther G."/>
            <person name="Guthke R."/>
            <person name="Brakhage A.A."/>
            <person name="Valiante V."/>
        </authorList>
    </citation>
    <scope>NUCLEOTIDE SEQUENCE [LARGE SCALE GENOMIC DNA]</scope>
    <source>
        <strain evidence="4">MG11</strain>
    </source>
</reference>
<evidence type="ECO:0000313" key="2">
    <source>
        <dbReference type="EMBL" id="CEJ54235.1"/>
    </source>
</evidence>